<evidence type="ECO:0000256" key="1">
    <source>
        <dbReference type="SAM" id="MobiDB-lite"/>
    </source>
</evidence>
<comment type="caution">
    <text evidence="2">The sequence shown here is derived from an EMBL/GenBank/DDBJ whole genome shotgun (WGS) entry which is preliminary data.</text>
</comment>
<feature type="region of interest" description="Disordered" evidence="1">
    <location>
        <begin position="352"/>
        <end position="376"/>
    </location>
</feature>
<gene>
    <name evidence="2" type="ORF">Clacol_001954</name>
</gene>
<feature type="compositionally biased region" description="Low complexity" evidence="1">
    <location>
        <begin position="360"/>
        <end position="373"/>
    </location>
</feature>
<feature type="region of interest" description="Disordered" evidence="1">
    <location>
        <begin position="273"/>
        <end position="305"/>
    </location>
</feature>
<keyword evidence="3" id="KW-1185">Reference proteome</keyword>
<accession>A0AAV5A4R3</accession>
<feature type="compositionally biased region" description="Polar residues" evidence="1">
    <location>
        <begin position="150"/>
        <end position="166"/>
    </location>
</feature>
<sequence>MPQAQQRNVASRTNNPKQKPLVYQSSLDLFLKPIPGGTKKNAFTTPVHKRKRQTIDGNELTEDFNKKQKRSLNQPAIEKNYERDPGMHASTPIVVTDNSDDEFWDGDTLCNTASTNRTLVAGLEKTPFNSKPKFTLEQSNDSDHTPPPTRATSRADSASNTPITSSRFRDKLSVIPSSQAHERASPLVIPLDIEETRLSDSLFQPPKQTTSEEVIPSSQSQYLLPYVISPARKRKFTVEPTAPLNDLIPCSQEPQQLDLVLLARELGFGADPTSITTGTSTASAPNSVDDCPSQDDGNCDESLSSTRHDLNCEQQPDGHVIDIHSDEASVDRGGSLLAVRNSDFLEQDAGSELDNKESAELGSLPSSSLPPYEGNDSQYTYVEETCPSQILDFLMELDQRVESQPEPNLMPTTPKTNPEKDEELEIPCCSSMSLVTSSSQFSIGPSSQYTFVEASVPSDIAEFLDELDNPSYNLEN</sequence>
<reference evidence="2" key="1">
    <citation type="submission" date="2021-10" db="EMBL/GenBank/DDBJ databases">
        <title>De novo Genome Assembly of Clathrus columnatus (Basidiomycota, Fungi) Using Illumina and Nanopore Sequence Data.</title>
        <authorList>
            <person name="Ogiso-Tanaka E."/>
            <person name="Itagaki H."/>
            <person name="Hosoya T."/>
            <person name="Hosaka K."/>
        </authorList>
    </citation>
    <scope>NUCLEOTIDE SEQUENCE</scope>
    <source>
        <strain evidence="2">MO-923</strain>
    </source>
</reference>
<organism evidence="2 3">
    <name type="scientific">Clathrus columnatus</name>
    <dbReference type="NCBI Taxonomy" id="1419009"/>
    <lineage>
        <taxon>Eukaryota</taxon>
        <taxon>Fungi</taxon>
        <taxon>Dikarya</taxon>
        <taxon>Basidiomycota</taxon>
        <taxon>Agaricomycotina</taxon>
        <taxon>Agaricomycetes</taxon>
        <taxon>Phallomycetidae</taxon>
        <taxon>Phallales</taxon>
        <taxon>Clathraceae</taxon>
        <taxon>Clathrus</taxon>
    </lineage>
</organism>
<dbReference type="Proteomes" id="UP001050691">
    <property type="component" value="Unassembled WGS sequence"/>
</dbReference>
<evidence type="ECO:0000313" key="3">
    <source>
        <dbReference type="Proteomes" id="UP001050691"/>
    </source>
</evidence>
<evidence type="ECO:0000313" key="2">
    <source>
        <dbReference type="EMBL" id="GJJ07749.1"/>
    </source>
</evidence>
<protein>
    <submittedName>
        <fullName evidence="2">Uncharacterized protein</fullName>
    </submittedName>
</protein>
<feature type="region of interest" description="Disordered" evidence="1">
    <location>
        <begin position="1"/>
        <end position="21"/>
    </location>
</feature>
<dbReference type="AlphaFoldDB" id="A0AAV5A4R3"/>
<proteinExistence type="predicted"/>
<dbReference type="EMBL" id="BPWL01000002">
    <property type="protein sequence ID" value="GJJ07749.1"/>
    <property type="molecule type" value="Genomic_DNA"/>
</dbReference>
<name>A0AAV5A4R3_9AGAM</name>
<feature type="region of interest" description="Disordered" evidence="1">
    <location>
        <begin position="123"/>
        <end position="180"/>
    </location>
</feature>
<feature type="compositionally biased region" description="Low complexity" evidence="1">
    <location>
        <begin position="273"/>
        <end position="284"/>
    </location>
</feature>